<dbReference type="Proteomes" id="UP001164748">
    <property type="component" value="Chromosome"/>
</dbReference>
<comment type="similarity">
    <text evidence="2">Belongs to the N(4)-acetylcytidine amidohydrolase family.</text>
</comment>
<sequence length="104" mass="11552">MTAPTKITFFSTLTPMVAAGVKTITIRDESESHYQPGSRVAVHQLETDDYVCDIVIDSVAPLAIEDINARHAEQEGMSLTELKALILQIYPERPPLFVINFHLA</sequence>
<dbReference type="GO" id="GO:0016813">
    <property type="term" value="F:hydrolase activity, acting on carbon-nitrogen (but not peptide) bonds, in linear amidines"/>
    <property type="evidence" value="ECO:0007669"/>
    <property type="project" value="UniProtKB-UniRule"/>
</dbReference>
<dbReference type="Gene3D" id="2.30.130.30">
    <property type="entry name" value="Hypothetical protein"/>
    <property type="match status" value="1"/>
</dbReference>
<gene>
    <name evidence="4" type="primary">yqfB</name>
    <name evidence="4" type="ORF">N8M53_05465</name>
</gene>
<dbReference type="SMART" id="SM01022">
    <property type="entry name" value="ASCH"/>
    <property type="match status" value="1"/>
</dbReference>
<dbReference type="RefSeq" id="WP_077606315.1">
    <property type="nucleotide sequence ID" value="NZ_CP114588.1"/>
</dbReference>
<protein>
    <recommendedName>
        <fullName evidence="2">N(4)-acetylcytidine amidohydrolase</fullName>
        <shortName evidence="2">ac4C amidohydrolase</shortName>
        <ecNumber evidence="2">3.5.1.135</ecNumber>
    </recommendedName>
</protein>
<evidence type="ECO:0000259" key="3">
    <source>
        <dbReference type="SMART" id="SM01022"/>
    </source>
</evidence>
<evidence type="ECO:0000313" key="4">
    <source>
        <dbReference type="EMBL" id="WBA09643.1"/>
    </source>
</evidence>
<dbReference type="InterPro" id="IPR008314">
    <property type="entry name" value="AC4CH"/>
</dbReference>
<evidence type="ECO:0000313" key="5">
    <source>
        <dbReference type="Proteomes" id="UP001164748"/>
    </source>
</evidence>
<dbReference type="GO" id="GO:0005829">
    <property type="term" value="C:cytosol"/>
    <property type="evidence" value="ECO:0007669"/>
    <property type="project" value="TreeGrafter"/>
</dbReference>
<dbReference type="EC" id="3.5.1.135" evidence="2"/>
<dbReference type="HAMAP" id="MF_00684">
    <property type="entry name" value="ac4C_amidohydr"/>
    <property type="match status" value="1"/>
</dbReference>
<name>A0AA47KMM8_9GAMM</name>
<comment type="catalytic activity">
    <reaction evidence="2">
        <text>N(4)-acetylcytidine + H2O = cytidine + acetate + H(+)</text>
        <dbReference type="Rhea" id="RHEA:62932"/>
        <dbReference type="ChEBI" id="CHEBI:15377"/>
        <dbReference type="ChEBI" id="CHEBI:15378"/>
        <dbReference type="ChEBI" id="CHEBI:17562"/>
        <dbReference type="ChEBI" id="CHEBI:30089"/>
        <dbReference type="ChEBI" id="CHEBI:70989"/>
        <dbReference type="EC" id="3.5.1.135"/>
    </reaction>
</comment>
<reference evidence="4" key="1">
    <citation type="submission" date="2022-09" db="EMBL/GenBank/DDBJ databases">
        <authorList>
            <person name="Li Z.-J."/>
        </authorList>
    </citation>
    <scope>NUCLEOTIDE SEQUENCE</scope>
    <source>
        <strain evidence="4">TGB11</strain>
    </source>
</reference>
<organism evidence="4 5">
    <name type="scientific">Salinivibrio kushneri</name>
    <dbReference type="NCBI Taxonomy" id="1908198"/>
    <lineage>
        <taxon>Bacteria</taxon>
        <taxon>Pseudomonadati</taxon>
        <taxon>Pseudomonadota</taxon>
        <taxon>Gammaproteobacteria</taxon>
        <taxon>Vibrionales</taxon>
        <taxon>Vibrionaceae</taxon>
        <taxon>Salinivibrio</taxon>
    </lineage>
</organism>
<accession>A0AA47KMM8</accession>
<evidence type="ECO:0000256" key="2">
    <source>
        <dbReference type="HAMAP-Rule" id="MF_00684"/>
    </source>
</evidence>
<dbReference type="CDD" id="cd06552">
    <property type="entry name" value="ASCH_yqfb_like"/>
    <property type="match status" value="1"/>
</dbReference>
<comment type="catalytic activity">
    <reaction evidence="2">
        <text>N(4)-acetyl-2'-deoxycytidine + H2O = 2'-deoxycytidine + acetate + H(+)</text>
        <dbReference type="Rhea" id="RHEA:62936"/>
        <dbReference type="ChEBI" id="CHEBI:15377"/>
        <dbReference type="ChEBI" id="CHEBI:15378"/>
        <dbReference type="ChEBI" id="CHEBI:15698"/>
        <dbReference type="ChEBI" id="CHEBI:30089"/>
        <dbReference type="ChEBI" id="CHEBI:146133"/>
        <dbReference type="EC" id="3.5.1.135"/>
    </reaction>
</comment>
<dbReference type="AlphaFoldDB" id="A0AA47KMM8"/>
<dbReference type="PANTHER" id="PTHR38088">
    <property type="entry name" value="UCP029143 FAMILY PROTEIN"/>
    <property type="match status" value="1"/>
</dbReference>
<keyword evidence="1 2" id="KW-0378">Hydrolase</keyword>
<dbReference type="InterPro" id="IPR015947">
    <property type="entry name" value="PUA-like_sf"/>
</dbReference>
<feature type="active site" description="Proton acceptor" evidence="2">
    <location>
        <position position="22"/>
    </location>
</feature>
<dbReference type="EMBL" id="CP114588">
    <property type="protein sequence ID" value="WBA09643.1"/>
    <property type="molecule type" value="Genomic_DNA"/>
</dbReference>
<dbReference type="InterPro" id="IPR007374">
    <property type="entry name" value="ASCH_domain"/>
</dbReference>
<comment type="catalytic activity">
    <reaction evidence="2">
        <text>N(4)-acetylcytosine + H2O = cytosine + acetate + H(+)</text>
        <dbReference type="Rhea" id="RHEA:62940"/>
        <dbReference type="ChEBI" id="CHEBI:15377"/>
        <dbReference type="ChEBI" id="CHEBI:15378"/>
        <dbReference type="ChEBI" id="CHEBI:16040"/>
        <dbReference type="ChEBI" id="CHEBI:30089"/>
        <dbReference type="ChEBI" id="CHEBI:146134"/>
        <dbReference type="EC" id="3.5.1.135"/>
    </reaction>
</comment>
<feature type="domain" description="ASCH" evidence="3">
    <location>
        <begin position="7"/>
        <end position="104"/>
    </location>
</feature>
<feature type="active site" description="Proton donor" evidence="2">
    <location>
        <position position="75"/>
    </location>
</feature>
<dbReference type="Pfam" id="PF04266">
    <property type="entry name" value="ASCH"/>
    <property type="match status" value="1"/>
</dbReference>
<dbReference type="SUPFAM" id="SSF88697">
    <property type="entry name" value="PUA domain-like"/>
    <property type="match status" value="1"/>
</dbReference>
<comment type="function">
    <text evidence="2">Catalyzes the hydrolysis of N(4)-acetylcytidine (ac4C).</text>
</comment>
<evidence type="ECO:0000256" key="1">
    <source>
        <dbReference type="ARBA" id="ARBA00022801"/>
    </source>
</evidence>
<dbReference type="PANTHER" id="PTHR38088:SF2">
    <property type="entry name" value="UCP029143 FAMILY PROTEIN"/>
    <property type="match status" value="1"/>
</dbReference>
<dbReference type="NCBIfam" id="NF003443">
    <property type="entry name" value="PRK04980.1"/>
    <property type="match status" value="1"/>
</dbReference>
<proteinExistence type="inferred from homology"/>
<feature type="active site" description="Nucleophile" evidence="2">
    <location>
        <position position="25"/>
    </location>
</feature>